<evidence type="ECO:0000256" key="2">
    <source>
        <dbReference type="ARBA" id="ARBA00004496"/>
    </source>
</evidence>
<evidence type="ECO:0000256" key="4">
    <source>
        <dbReference type="ARBA" id="ARBA00022490"/>
    </source>
</evidence>
<dbReference type="Pfam" id="PF16507">
    <property type="entry name" value="HEAT_PSME4_mid"/>
    <property type="match status" value="1"/>
</dbReference>
<keyword evidence="8" id="KW-0539">Nucleus</keyword>
<dbReference type="Gene3D" id="1.25.10.10">
    <property type="entry name" value="Leucine-rich Repeat Variant"/>
    <property type="match status" value="1"/>
</dbReference>
<evidence type="ECO:0000256" key="7">
    <source>
        <dbReference type="ARBA" id="ARBA00023204"/>
    </source>
</evidence>
<dbReference type="Pfam" id="PF11919">
    <property type="entry name" value="PSME4_C"/>
    <property type="match status" value="1"/>
</dbReference>
<comment type="subcellular location">
    <subcellularLocation>
        <location evidence="2">Cytoplasm</location>
    </subcellularLocation>
    <subcellularLocation>
        <location evidence="1">Nucleus speckle</location>
    </subcellularLocation>
</comment>
<keyword evidence="7" id="KW-0234">DNA repair</keyword>
<evidence type="ECO:0000259" key="10">
    <source>
        <dbReference type="Pfam" id="PF16507"/>
    </source>
</evidence>
<dbReference type="InterPro" id="IPR016024">
    <property type="entry name" value="ARM-type_fold"/>
</dbReference>
<reference evidence="12 13" key="1">
    <citation type="journal article" date="2017" name="Mycologia">
        <title>Bifiguratus adelaidae, gen. et sp. nov., a new member of Mucoromycotina in endophytic and soil-dwelling habitats.</title>
        <authorList>
            <person name="Torres-Cruz T.J."/>
            <person name="Billingsley Tobias T.L."/>
            <person name="Almatruk M."/>
            <person name="Hesse C."/>
            <person name="Kuske C.R."/>
            <person name="Desiro A."/>
            <person name="Benucci G.M."/>
            <person name="Bonito G."/>
            <person name="Stajich J.E."/>
            <person name="Dunlap C."/>
            <person name="Arnold A.E."/>
            <person name="Porras-Alfaro A."/>
        </authorList>
    </citation>
    <scope>NUCLEOTIDE SEQUENCE [LARGE SCALE GENOMIC DNA]</scope>
    <source>
        <strain evidence="12 13">AZ0501</strain>
    </source>
</reference>
<dbReference type="GO" id="GO:0005829">
    <property type="term" value="C:cytosol"/>
    <property type="evidence" value="ECO:0007669"/>
    <property type="project" value="TreeGrafter"/>
</dbReference>
<proteinExistence type="inferred from homology"/>
<dbReference type="GO" id="GO:0006281">
    <property type="term" value="P:DNA repair"/>
    <property type="evidence" value="ECO:0007669"/>
    <property type="project" value="UniProtKB-KW"/>
</dbReference>
<sequence>MAVKEPIPSTVAADDSYHSLKYSTNLPYASRLDGEATEWLQEICRNLTICVEAQDWSPGCLFWVKRLGSYLDMKHAIPRVTRAALAKLLYEMTITCGMEPSLVEIWANSCIRLIRRKKHLNRDDLVLAWRPLYTLIDSTYFAKSREKSLGAESKQMLGAVKLAKHARRFFAPDASAEILQELLPQFTAHSIADAFRVQGYLVHFLPVAVSASASAKDDYSSISKTLPTLFSLWSMLANSHMYDLQFMDLLAAIAEENVHIDDVSEGLQELGIFTHQQVQWIFTVAIRMMNLPVGSASDGSGTTARSSRGPSIAAGSVVANSLRTDLNVGNAMFLHSKSDKFKMLARFIVYTMFPDRETTPNGVDGDELMADGVDSKDRPMTSTTLTHLGNLLQATESFYHPSNNGRWTFSLVMFLKHLAYEFLKRYRLEQEPDCLTPRHRRITDAMKKDFVLKLRGVTFLALYGKEQLPVTLSHSALRYLAWLEPSVIFPGLLERIYPSLETLTEAHRTLSSLGVLSHVVMPMITREHYPAGGKHLLPLLHLTIPGIDMNDPIKTMASLMFVTQALVNVPVKDLTMNDESAGYGGFHFEEAGEDMQLDIEEENALCKASTGEFEEWVAKFMRRVIATFENLPAQGSSTKSSPNLEAGLTQILLHACEVLTYQLSDELYDMVLQMIVDFASDTVIPNAARATGFLCSIITAVAPAKALPKFLSICIRNIETELEHGASSQPSTSLYSEINIDTTLHWYQCILYQVVTVSGTDIVRHKDEILGILDKMMTFCKSRRGYMWAGKLLRHILIALTDLYPLECRSATPSQWSDPSYMQQHHLYWGKSCDPQNLEIQWHIPSKEEIDLAFEVIEKYLRLIQRRMQELRDGTLTNLSSKEISNEFCRQLVYLRNLLLGSITLYQADETDDSSEFSDEISKTLRPSKFLYANYCFDSGAEGDGQRAKRLRQTIGELVHSSFVYLKESREDDIESMKIVIKMLHSFLTDRGVEKSKYDAIKRSYNYAKSMSKTFADKKKYPRYVLVRRVYAHHLLRMKQNAYGRPPGVLQRNMILDLLELSLSPYTEIRKQAQHALIASVRCYLGAKPKVVDALLDELHPHSTKSYQTDRMKGALYLFKSKTLMLTCLRDWRFVPRFILSLCKAQHEDKVSVQDLLRKSFIEYAFNFTNVPFELIPREQIGEISRAVTKSGFTLHNPAEPQANTFTHNLEEVRQKVLDRRKHRKEAYVQLVDDLLVLFNDPLIHWRFRYMVAGFLDNVMRTDVVPSAKFAQFVVDCLVSDIQSLRKVACLSMTTMLLYLKQWSLAGGNETALVSRAYVSPFRVDETTPVPLPERYEQAFLESKWEEKFSASPFVDDDRIGWLAWPVQYKAYRQREADETLFIADDACKATMEQVSKALQDRQYWTQLLSFASQEPSSAHEDKFSPDRARLFKSIFETFERQLVEPFFTEVEEAALMADQKNQQRAVAEMLAGLVRGMKHWAAEDSKAVWAKLVPLLEKIFSSMTPDSVAYWEAFTKYCLSSRDPRRALPLVNIILDFNLDMESNAAFAQTGKQLLLRSVVVTIAWRFTPKSQAVLDTLFNNIAHPYKQVRNAIGTNIDEILQLQWVPGFASVEAFIQHQWSQGDGVGVDLPKVPMMVERLETVLSALRTWKEEAHGKVIIGGSDYVNASKTILAWIHNAFSTWRVAGTIPYVQPVLGEIFEMQDVKDDQDLAHMAANVLQLISQYTYTPQMVPPLIQNFTQIISHHSNWHVRVKALPIVQVFFFKHLFLMESKEVISIMDAVGAMLLDSQIEVRQLAAVTLSGLIRCSQREAIAQLISRFRDLADTQIPQRNRKDSSVRAATPAGFQTAVLRRHAGVLGLSCLVDAFPYEVPSWMPEILVFLAGCVSDPAPIQATVKKTFADFRRTHHDTWHEDMLQFTEDQLSLLSDMLISPSYYA</sequence>
<feature type="domain" description="Proteasome activator complex subunit 4 C-terminal" evidence="9">
    <location>
        <begin position="1852"/>
        <end position="1938"/>
    </location>
</feature>
<dbReference type="GO" id="GO:0016504">
    <property type="term" value="F:peptidase activator activity"/>
    <property type="evidence" value="ECO:0007669"/>
    <property type="project" value="InterPro"/>
</dbReference>
<dbReference type="InterPro" id="IPR011989">
    <property type="entry name" value="ARM-like"/>
</dbReference>
<dbReference type="GO" id="GO:0070628">
    <property type="term" value="F:proteasome binding"/>
    <property type="evidence" value="ECO:0007669"/>
    <property type="project" value="InterPro"/>
</dbReference>
<dbReference type="PANTHER" id="PTHR32170">
    <property type="entry name" value="PROTEASOME ACTIVATOR COMPLEX SUBUNIT 4"/>
    <property type="match status" value="1"/>
</dbReference>
<keyword evidence="4" id="KW-0963">Cytoplasm</keyword>
<comment type="caution">
    <text evidence="12">The sequence shown here is derived from an EMBL/GenBank/DDBJ whole genome shotgun (WGS) entry which is preliminary data.</text>
</comment>
<dbReference type="EMBL" id="MVBO01000068">
    <property type="protein sequence ID" value="OZJ03795.1"/>
    <property type="molecule type" value="Genomic_DNA"/>
</dbReference>
<dbReference type="Proteomes" id="UP000242875">
    <property type="component" value="Unassembled WGS sequence"/>
</dbReference>
<evidence type="ECO:0000256" key="3">
    <source>
        <dbReference type="ARBA" id="ARBA00005739"/>
    </source>
</evidence>
<dbReference type="Pfam" id="PF23096">
    <property type="entry name" value="HEAT_PSME4"/>
    <property type="match status" value="1"/>
</dbReference>
<evidence type="ECO:0000256" key="6">
    <source>
        <dbReference type="ARBA" id="ARBA00022763"/>
    </source>
</evidence>
<dbReference type="InterPro" id="IPR035309">
    <property type="entry name" value="PSME4"/>
</dbReference>
<dbReference type="PANTHER" id="PTHR32170:SF3">
    <property type="entry name" value="PROTEASOME ACTIVATOR COMPLEX SUBUNIT 4"/>
    <property type="match status" value="1"/>
</dbReference>
<accession>A0A261XZK5</accession>
<name>A0A261XZK5_9FUNG</name>
<dbReference type="OrthoDB" id="17907at2759"/>
<comment type="similarity">
    <text evidence="3">Belongs to the BLM10 family.</text>
</comment>
<dbReference type="SUPFAM" id="SSF48371">
    <property type="entry name" value="ARM repeat"/>
    <property type="match status" value="1"/>
</dbReference>
<keyword evidence="13" id="KW-1185">Reference proteome</keyword>
<organism evidence="12 13">
    <name type="scientific">Bifiguratus adelaidae</name>
    <dbReference type="NCBI Taxonomy" id="1938954"/>
    <lineage>
        <taxon>Eukaryota</taxon>
        <taxon>Fungi</taxon>
        <taxon>Fungi incertae sedis</taxon>
        <taxon>Mucoromycota</taxon>
        <taxon>Mucoromycotina</taxon>
        <taxon>Endogonomycetes</taxon>
        <taxon>Endogonales</taxon>
        <taxon>Endogonales incertae sedis</taxon>
        <taxon>Bifiguratus</taxon>
    </lineage>
</organism>
<keyword evidence="6" id="KW-0227">DNA damage</keyword>
<evidence type="ECO:0000259" key="9">
    <source>
        <dbReference type="Pfam" id="PF11919"/>
    </source>
</evidence>
<protein>
    <recommendedName>
        <fullName evidence="14">Proteasome activator Blm10 mid region domain-containing protein</fullName>
    </recommendedName>
</protein>
<evidence type="ECO:0000256" key="8">
    <source>
        <dbReference type="ARBA" id="ARBA00023242"/>
    </source>
</evidence>
<dbReference type="GO" id="GO:0016607">
    <property type="term" value="C:nuclear speck"/>
    <property type="evidence" value="ECO:0007669"/>
    <property type="project" value="UniProtKB-SubCell"/>
</dbReference>
<dbReference type="GO" id="GO:0010499">
    <property type="term" value="P:proteasomal ubiquitin-independent protein catabolic process"/>
    <property type="evidence" value="ECO:0007669"/>
    <property type="project" value="TreeGrafter"/>
</dbReference>
<dbReference type="InterPro" id="IPR032430">
    <property type="entry name" value="Blm10_mid"/>
</dbReference>
<feature type="domain" description="Proteasome activator Blm10 middle HEAT repeats region" evidence="10">
    <location>
        <begin position="388"/>
        <end position="905"/>
    </location>
</feature>
<gene>
    <name evidence="12" type="ORF">BZG36_03001</name>
</gene>
<keyword evidence="5" id="KW-0677">Repeat</keyword>
<dbReference type="InterPro" id="IPR055455">
    <property type="entry name" value="HEAT_PSME4"/>
</dbReference>
<dbReference type="InterPro" id="IPR021843">
    <property type="entry name" value="PSME4_C"/>
</dbReference>
<evidence type="ECO:0008006" key="14">
    <source>
        <dbReference type="Google" id="ProtNLM"/>
    </source>
</evidence>
<evidence type="ECO:0000313" key="13">
    <source>
        <dbReference type="Proteomes" id="UP000242875"/>
    </source>
</evidence>
<evidence type="ECO:0000256" key="1">
    <source>
        <dbReference type="ARBA" id="ARBA00004324"/>
    </source>
</evidence>
<evidence type="ECO:0000313" key="12">
    <source>
        <dbReference type="EMBL" id="OZJ03795.1"/>
    </source>
</evidence>
<evidence type="ECO:0000256" key="5">
    <source>
        <dbReference type="ARBA" id="ARBA00022737"/>
    </source>
</evidence>
<evidence type="ECO:0000259" key="11">
    <source>
        <dbReference type="Pfam" id="PF23096"/>
    </source>
</evidence>
<feature type="domain" description="Proteasome activator complex subunit 4-like HEAT repeat-like" evidence="11">
    <location>
        <begin position="1346"/>
        <end position="1553"/>
    </location>
</feature>